<keyword evidence="1" id="KW-0732">Signal</keyword>
<name>R0KU16_NOSB1</name>
<evidence type="ECO:0000313" key="2">
    <source>
        <dbReference type="EMBL" id="EOB13722.1"/>
    </source>
</evidence>
<keyword evidence="3" id="KW-1185">Reference proteome</keyword>
<gene>
    <name evidence="2" type="ORF">NBO_62g0012</name>
</gene>
<organism evidence="2 3">
    <name type="scientific">Nosema bombycis (strain CQ1 / CVCC 102059)</name>
    <name type="common">Microsporidian parasite</name>
    <name type="synonym">Pebrine of silkworm</name>
    <dbReference type="NCBI Taxonomy" id="578461"/>
    <lineage>
        <taxon>Eukaryota</taxon>
        <taxon>Fungi</taxon>
        <taxon>Fungi incertae sedis</taxon>
        <taxon>Microsporidia</taxon>
        <taxon>Nosematidae</taxon>
        <taxon>Nosema</taxon>
    </lineage>
</organism>
<dbReference type="HOGENOM" id="CLU_771822_0_0_1"/>
<sequence>MMISFFLIFTKLCFQHEIISQQDASTHIINFNFDKLTCNLHSFTNVKLNRIKEDVSLSEIPIKSMFFGTNGSSINIVVENLLNDELLCTGFFHITFYKDKESYEDKVYNEYVFEIGKMGDGLLKIYPKTPKGSILYLEFVFNRYFKKIYETDKKFLTVPKSNVLCTKRFVANHKDKLKNYFETRKGLRQTIISLNDCLSQIKEPKDIHVQIENFFNERRDELARINEFRSRFGEHMETFDIEDSLIRMMIDVLILLERCTAVKSDFGYSFLVHNNILTFIKAVKEFPIPDSLYKKKKSTIILRILPDQQLYTYFEKDLWFTRNKLYVSRDFCDTCRELNSSLEIFNLKEEKKSMTLELYKA</sequence>
<evidence type="ECO:0000256" key="1">
    <source>
        <dbReference type="SAM" id="SignalP"/>
    </source>
</evidence>
<proteinExistence type="predicted"/>
<reference evidence="2 3" key="1">
    <citation type="journal article" date="2013" name="BMC Genomics">
        <title>Comparative genomics of parasitic silkworm microsporidia reveal an association between genome expansion and host adaptation.</title>
        <authorList>
            <person name="Pan G."/>
            <person name="Xu J."/>
            <person name="Li T."/>
            <person name="Xia Q."/>
            <person name="Liu S.L."/>
            <person name="Zhang G."/>
            <person name="Li S."/>
            <person name="Li C."/>
            <person name="Liu H."/>
            <person name="Yang L."/>
            <person name="Liu T."/>
            <person name="Zhang X."/>
            <person name="Wu Z."/>
            <person name="Fan W."/>
            <person name="Dang X."/>
            <person name="Xiang H."/>
            <person name="Tao M."/>
            <person name="Li Y."/>
            <person name="Hu J."/>
            <person name="Li Z."/>
            <person name="Lin L."/>
            <person name="Luo J."/>
            <person name="Geng L."/>
            <person name="Wang L."/>
            <person name="Long M."/>
            <person name="Wan Y."/>
            <person name="He N."/>
            <person name="Zhang Z."/>
            <person name="Lu C."/>
            <person name="Keeling P.J."/>
            <person name="Wang J."/>
            <person name="Xiang Z."/>
            <person name="Zhou Z."/>
        </authorList>
    </citation>
    <scope>NUCLEOTIDE SEQUENCE [LARGE SCALE GENOMIC DNA]</scope>
    <source>
        <strain evidence="3">CQ1 / CVCC 102059</strain>
    </source>
</reference>
<feature type="signal peptide" evidence="1">
    <location>
        <begin position="1"/>
        <end position="15"/>
    </location>
</feature>
<dbReference type="EMBL" id="KB908970">
    <property type="protein sequence ID" value="EOB13722.1"/>
    <property type="molecule type" value="Genomic_DNA"/>
</dbReference>
<dbReference type="OrthoDB" id="10359890at2759"/>
<dbReference type="VEuPathDB" id="MicrosporidiaDB:NBO_62g0012"/>
<protein>
    <submittedName>
        <fullName evidence="2">Uncharacterized protein</fullName>
    </submittedName>
</protein>
<dbReference type="Proteomes" id="UP000016927">
    <property type="component" value="Unassembled WGS sequence"/>
</dbReference>
<accession>R0KU16</accession>
<evidence type="ECO:0000313" key="3">
    <source>
        <dbReference type="Proteomes" id="UP000016927"/>
    </source>
</evidence>
<feature type="chain" id="PRO_5012677936" evidence="1">
    <location>
        <begin position="16"/>
        <end position="361"/>
    </location>
</feature>
<dbReference type="AlphaFoldDB" id="R0KU16"/>